<dbReference type="HOGENOM" id="CLU_2879195_0_0_9"/>
<proteinExistence type="predicted"/>
<dbReference type="EMBL" id="AECU01000137">
    <property type="protein sequence ID" value="EFQ06796.1"/>
    <property type="molecule type" value="Genomic_DNA"/>
</dbReference>
<dbReference type="Proteomes" id="UP000006028">
    <property type="component" value="Unassembled WGS sequence"/>
</dbReference>
<organism evidence="1 2">
    <name type="scientific">Faecalibacterium cf. prausnitzii KLE1255</name>
    <dbReference type="NCBI Taxonomy" id="748224"/>
    <lineage>
        <taxon>Bacteria</taxon>
        <taxon>Bacillati</taxon>
        <taxon>Bacillota</taxon>
        <taxon>Clostridia</taxon>
        <taxon>Eubacteriales</taxon>
        <taxon>Oscillospiraceae</taxon>
        <taxon>Faecalibacterium</taxon>
    </lineage>
</organism>
<evidence type="ECO:0000313" key="1">
    <source>
        <dbReference type="EMBL" id="EFQ06796.1"/>
    </source>
</evidence>
<reference evidence="1 2" key="1">
    <citation type="submission" date="2010-08" db="EMBL/GenBank/DDBJ databases">
        <authorList>
            <person name="Weinstock G."/>
            <person name="Sodergren E."/>
            <person name="Clifton S."/>
            <person name="Fulton L."/>
            <person name="Fulton B."/>
            <person name="Courtney L."/>
            <person name="Fronick C."/>
            <person name="Harrison M."/>
            <person name="Strong C."/>
            <person name="Farmer C."/>
            <person name="Delahaunty K."/>
            <person name="Markovic C."/>
            <person name="Hall O."/>
            <person name="Minx P."/>
            <person name="Tomlinson C."/>
            <person name="Mitreva M."/>
            <person name="Hou S."/>
            <person name="Chen J."/>
            <person name="Wollam A."/>
            <person name="Pepin K.H."/>
            <person name="Johnson M."/>
            <person name="Bhonagiri V."/>
            <person name="Zhang X."/>
            <person name="Suruliraj S."/>
            <person name="Warren W."/>
            <person name="Chinwalla A."/>
            <person name="Mardis E.R."/>
            <person name="Wilson R.K."/>
        </authorList>
    </citation>
    <scope>NUCLEOTIDE SEQUENCE [LARGE SCALE GENOMIC DNA]</scope>
    <source>
        <strain evidence="1 2">KLE1255</strain>
    </source>
</reference>
<accession>E2ZJ67</accession>
<protein>
    <submittedName>
        <fullName evidence="1">Uncharacterized protein</fullName>
    </submittedName>
</protein>
<evidence type="ECO:0000313" key="2">
    <source>
        <dbReference type="Proteomes" id="UP000006028"/>
    </source>
</evidence>
<dbReference type="STRING" id="748224.HMPREF9436_01713"/>
<sequence length="63" mass="7154">MPCRTTWFQNLYTNIVCGFDGIIDPFCAVVNGFFEKSGIEILFTLLYNRLKTQSITNKGSTLL</sequence>
<name>E2ZJ67_9FIRM</name>
<comment type="caution">
    <text evidence="1">The sequence shown here is derived from an EMBL/GenBank/DDBJ whole genome shotgun (WGS) entry which is preliminary data.</text>
</comment>
<gene>
    <name evidence="1" type="ORF">HMPREF9436_01713</name>
</gene>
<dbReference type="BioCyc" id="FCF748224-HMP:GTSS-1770-MONOMER"/>
<dbReference type="AlphaFoldDB" id="E2ZJ67"/>